<dbReference type="Proteomes" id="UP000216147">
    <property type="component" value="Unassembled WGS sequence"/>
</dbReference>
<evidence type="ECO:0000256" key="2">
    <source>
        <dbReference type="ARBA" id="ARBA00022649"/>
    </source>
</evidence>
<evidence type="ECO:0000313" key="3">
    <source>
        <dbReference type="EMBL" id="OYX58564.1"/>
    </source>
</evidence>
<evidence type="ECO:0000313" key="4">
    <source>
        <dbReference type="Proteomes" id="UP000216147"/>
    </source>
</evidence>
<protein>
    <submittedName>
        <fullName evidence="3">Plasmid stabilization system family protein</fullName>
    </submittedName>
</protein>
<dbReference type="Pfam" id="PF05016">
    <property type="entry name" value="ParE_toxin"/>
    <property type="match status" value="1"/>
</dbReference>
<keyword evidence="2" id="KW-1277">Toxin-antitoxin system</keyword>
<dbReference type="Gene3D" id="3.30.2310.20">
    <property type="entry name" value="RelE-like"/>
    <property type="match status" value="1"/>
</dbReference>
<evidence type="ECO:0000256" key="1">
    <source>
        <dbReference type="ARBA" id="ARBA00006226"/>
    </source>
</evidence>
<name>A0A258HPK6_9CAUL</name>
<organism evidence="3 4">
    <name type="scientific">Brevundimonas subvibrioides</name>
    <dbReference type="NCBI Taxonomy" id="74313"/>
    <lineage>
        <taxon>Bacteria</taxon>
        <taxon>Pseudomonadati</taxon>
        <taxon>Pseudomonadota</taxon>
        <taxon>Alphaproteobacteria</taxon>
        <taxon>Caulobacterales</taxon>
        <taxon>Caulobacteraceae</taxon>
        <taxon>Brevundimonas</taxon>
    </lineage>
</organism>
<comment type="similarity">
    <text evidence="1">Belongs to the RelE toxin family.</text>
</comment>
<accession>A0A258HPK6</accession>
<reference evidence="3 4" key="1">
    <citation type="submission" date="2017-03" db="EMBL/GenBank/DDBJ databases">
        <title>Lifting the veil on microbial sulfur biogeochemistry in mining wastewaters.</title>
        <authorList>
            <person name="Kantor R.S."/>
            <person name="Colenbrander Nelson T."/>
            <person name="Marshall S."/>
            <person name="Bennett D."/>
            <person name="Apte S."/>
            <person name="Camacho D."/>
            <person name="Thomas B.C."/>
            <person name="Warren L.A."/>
            <person name="Banfield J.F."/>
        </authorList>
    </citation>
    <scope>NUCLEOTIDE SEQUENCE [LARGE SCALE GENOMIC DNA]</scope>
    <source>
        <strain evidence="3">32-68-21</strain>
    </source>
</reference>
<gene>
    <name evidence="3" type="ORF">B7Y86_02430</name>
</gene>
<dbReference type="InterPro" id="IPR035093">
    <property type="entry name" value="RelE/ParE_toxin_dom_sf"/>
</dbReference>
<dbReference type="AlphaFoldDB" id="A0A258HPK6"/>
<sequence>MWRIVWSDEARENLAAAKDYIAEFSEGAARRFAIRVVDLTDSLETMPDRGRPVRPGVRELTSIRPYVIRYVVLEAEVRIMTIRHAAMKPEP</sequence>
<proteinExistence type="inferred from homology"/>
<dbReference type="InterPro" id="IPR051803">
    <property type="entry name" value="TA_system_RelE-like_toxin"/>
</dbReference>
<dbReference type="EMBL" id="NCEQ01000002">
    <property type="protein sequence ID" value="OYX58564.1"/>
    <property type="molecule type" value="Genomic_DNA"/>
</dbReference>
<comment type="caution">
    <text evidence="3">The sequence shown here is derived from an EMBL/GenBank/DDBJ whole genome shotgun (WGS) entry which is preliminary data.</text>
</comment>
<dbReference type="PANTHER" id="PTHR33755">
    <property type="entry name" value="TOXIN PARE1-RELATED"/>
    <property type="match status" value="1"/>
</dbReference>
<dbReference type="InterPro" id="IPR007712">
    <property type="entry name" value="RelE/ParE_toxin"/>
</dbReference>